<accession>A0A2H0UZP7</accession>
<dbReference type="Proteomes" id="UP000228510">
    <property type="component" value="Unassembled WGS sequence"/>
</dbReference>
<gene>
    <name evidence="1" type="ORF">COU01_02515</name>
</gene>
<evidence type="ECO:0000313" key="2">
    <source>
        <dbReference type="Proteomes" id="UP000228510"/>
    </source>
</evidence>
<comment type="caution">
    <text evidence="1">The sequence shown here is derived from an EMBL/GenBank/DDBJ whole genome shotgun (WGS) entry which is preliminary data.</text>
</comment>
<name>A0A2H0UZP7_9BACT</name>
<protein>
    <recommendedName>
        <fullName evidence="3">DUF2283 domain-containing protein</fullName>
    </recommendedName>
</protein>
<sequence>MRYDPESNIVSLGIAAGAIDHVIELGNFLIHVNKNKTPLLVEILDGGKLISQFSGDKKKLMELTVAADN</sequence>
<dbReference type="AlphaFoldDB" id="A0A2H0UZP7"/>
<evidence type="ECO:0008006" key="3">
    <source>
        <dbReference type="Google" id="ProtNLM"/>
    </source>
</evidence>
<proteinExistence type="predicted"/>
<dbReference type="EMBL" id="PFAT01000030">
    <property type="protein sequence ID" value="PIR92311.1"/>
    <property type="molecule type" value="Genomic_DNA"/>
</dbReference>
<organism evidence="1 2">
    <name type="scientific">Candidatus Falkowbacteria bacterium CG10_big_fil_rev_8_21_14_0_10_44_15</name>
    <dbReference type="NCBI Taxonomy" id="1974569"/>
    <lineage>
        <taxon>Bacteria</taxon>
        <taxon>Candidatus Falkowiibacteriota</taxon>
    </lineage>
</organism>
<evidence type="ECO:0000313" key="1">
    <source>
        <dbReference type="EMBL" id="PIR92311.1"/>
    </source>
</evidence>
<reference evidence="2" key="1">
    <citation type="submission" date="2017-09" db="EMBL/GenBank/DDBJ databases">
        <title>Depth-based differentiation of microbial function through sediment-hosted aquifers and enrichment of novel symbionts in the deep terrestrial subsurface.</title>
        <authorList>
            <person name="Probst A.J."/>
            <person name="Ladd B."/>
            <person name="Jarett J.K."/>
            <person name="Geller-Mcgrath D.E."/>
            <person name="Sieber C.M.K."/>
            <person name="Emerson J.B."/>
            <person name="Anantharaman K."/>
            <person name="Thomas B.C."/>
            <person name="Malmstrom R."/>
            <person name="Stieglmeier M."/>
            <person name="Klingl A."/>
            <person name="Woyke T."/>
            <person name="Ryan C.M."/>
            <person name="Banfield J.F."/>
        </authorList>
    </citation>
    <scope>NUCLEOTIDE SEQUENCE [LARGE SCALE GENOMIC DNA]</scope>
</reference>